<dbReference type="Proteomes" id="UP001157006">
    <property type="component" value="Chromosome 5"/>
</dbReference>
<evidence type="ECO:0000313" key="2">
    <source>
        <dbReference type="Proteomes" id="UP001157006"/>
    </source>
</evidence>
<dbReference type="GO" id="GO:0012505">
    <property type="term" value="C:endomembrane system"/>
    <property type="evidence" value="ECO:0007669"/>
    <property type="project" value="TreeGrafter"/>
</dbReference>
<dbReference type="PANTHER" id="PTHR10426">
    <property type="entry name" value="STRICTOSIDINE SYNTHASE-RELATED"/>
    <property type="match status" value="1"/>
</dbReference>
<name>A0AAV1AVC6_VICFA</name>
<protein>
    <recommendedName>
        <fullName evidence="3">Strictosidine synthase conserved region domain-containing protein</fullName>
    </recommendedName>
</protein>
<dbReference type="PANTHER" id="PTHR10426:SF79">
    <property type="entry name" value="PROTEIN STRICTOSIDINE SYNTHASE-LIKE 2"/>
    <property type="match status" value="1"/>
</dbReference>
<sequence>MGLVVIEPNGGTARILRYWLKTHKAGTLEVFANLPGFGDNIKRSARGGFWYGINSKKDTFMKWIQSYPWIGKGLVMLPFEITKIYSYLAKVSGSSGMAIRLSNEGDVLEIVEDSRSGNRMSISDAEERDGVLWVGSVDTPFAIKYNILVAQE</sequence>
<evidence type="ECO:0008006" key="3">
    <source>
        <dbReference type="Google" id="ProtNLM"/>
    </source>
</evidence>
<gene>
    <name evidence="1" type="ORF">VFH_V102400</name>
</gene>
<dbReference type="SUPFAM" id="SSF63829">
    <property type="entry name" value="Calcium-dependent phosphotriesterase"/>
    <property type="match status" value="1"/>
</dbReference>
<dbReference type="GO" id="GO:0016787">
    <property type="term" value="F:hydrolase activity"/>
    <property type="evidence" value="ECO:0007669"/>
    <property type="project" value="TreeGrafter"/>
</dbReference>
<organism evidence="1 2">
    <name type="scientific">Vicia faba</name>
    <name type="common">Broad bean</name>
    <name type="synonym">Faba vulgaris</name>
    <dbReference type="NCBI Taxonomy" id="3906"/>
    <lineage>
        <taxon>Eukaryota</taxon>
        <taxon>Viridiplantae</taxon>
        <taxon>Streptophyta</taxon>
        <taxon>Embryophyta</taxon>
        <taxon>Tracheophyta</taxon>
        <taxon>Spermatophyta</taxon>
        <taxon>Magnoliopsida</taxon>
        <taxon>eudicotyledons</taxon>
        <taxon>Gunneridae</taxon>
        <taxon>Pentapetalae</taxon>
        <taxon>rosids</taxon>
        <taxon>fabids</taxon>
        <taxon>Fabales</taxon>
        <taxon>Fabaceae</taxon>
        <taxon>Papilionoideae</taxon>
        <taxon>50 kb inversion clade</taxon>
        <taxon>NPAAA clade</taxon>
        <taxon>Hologalegina</taxon>
        <taxon>IRL clade</taxon>
        <taxon>Fabeae</taxon>
        <taxon>Vicia</taxon>
    </lineage>
</organism>
<dbReference type="Gene3D" id="2.120.10.30">
    <property type="entry name" value="TolB, C-terminal domain"/>
    <property type="match status" value="1"/>
</dbReference>
<reference evidence="1 2" key="1">
    <citation type="submission" date="2023-01" db="EMBL/GenBank/DDBJ databases">
        <authorList>
            <person name="Kreplak J."/>
        </authorList>
    </citation>
    <scope>NUCLEOTIDE SEQUENCE [LARGE SCALE GENOMIC DNA]</scope>
</reference>
<keyword evidence="2" id="KW-1185">Reference proteome</keyword>
<evidence type="ECO:0000313" key="1">
    <source>
        <dbReference type="EMBL" id="CAI8613881.1"/>
    </source>
</evidence>
<proteinExistence type="predicted"/>
<dbReference type="InterPro" id="IPR011042">
    <property type="entry name" value="6-blade_b-propeller_TolB-like"/>
</dbReference>
<dbReference type="AlphaFoldDB" id="A0AAV1AVC6"/>
<accession>A0AAV1AVC6</accession>
<dbReference type="EMBL" id="OX451740">
    <property type="protein sequence ID" value="CAI8613881.1"/>
    <property type="molecule type" value="Genomic_DNA"/>
</dbReference>